<reference evidence="4 5" key="1">
    <citation type="submission" date="2020-01" db="EMBL/GenBank/DDBJ databases">
        <title>Genomes assembled from Gulf of Kutch pelagic sediment metagenomes.</title>
        <authorList>
            <person name="Chandrashekar M."/>
            <person name="Mahajan M.S."/>
            <person name="Dave K.J."/>
            <person name="Vatsa P."/>
            <person name="Nathani N.M."/>
        </authorList>
    </citation>
    <scope>NUCLEOTIDE SEQUENCE [LARGE SCALE GENOMIC DNA]</scope>
    <source>
        <strain evidence="4">KS3-K002</strain>
    </source>
</reference>
<gene>
    <name evidence="4" type="ORF">GWO12_12470</name>
</gene>
<dbReference type="EMBL" id="JAACAK010000099">
    <property type="protein sequence ID" value="NIR75907.1"/>
    <property type="molecule type" value="Genomic_DNA"/>
</dbReference>
<dbReference type="PANTHER" id="PTHR42991">
    <property type="entry name" value="ALDEHYDE DEHYDROGENASE"/>
    <property type="match status" value="1"/>
</dbReference>
<dbReference type="PANTHER" id="PTHR42991:SF1">
    <property type="entry name" value="ALDEHYDE DEHYDROGENASE"/>
    <property type="match status" value="1"/>
</dbReference>
<evidence type="ECO:0000256" key="1">
    <source>
        <dbReference type="ARBA" id="ARBA00009986"/>
    </source>
</evidence>
<dbReference type="Gene3D" id="3.40.309.10">
    <property type="entry name" value="Aldehyde Dehydrogenase, Chain A, domain 2"/>
    <property type="match status" value="1"/>
</dbReference>
<dbReference type="InterPro" id="IPR016161">
    <property type="entry name" value="Ald_DH/histidinol_DH"/>
</dbReference>
<comment type="similarity">
    <text evidence="1">Belongs to the aldehyde dehydrogenase family.</text>
</comment>
<evidence type="ECO:0000313" key="5">
    <source>
        <dbReference type="Proteomes" id="UP000702544"/>
    </source>
</evidence>
<dbReference type="AlphaFoldDB" id="A0AAE4ZB34"/>
<name>A0AAE4ZB34_9BACT</name>
<evidence type="ECO:0000256" key="2">
    <source>
        <dbReference type="ARBA" id="ARBA00023002"/>
    </source>
</evidence>
<accession>A0AAE4ZB34</accession>
<dbReference type="InterPro" id="IPR051020">
    <property type="entry name" value="ALDH-related_metabolic_enz"/>
</dbReference>
<dbReference type="InterPro" id="IPR016163">
    <property type="entry name" value="Ald_DH_C"/>
</dbReference>
<evidence type="ECO:0000259" key="3">
    <source>
        <dbReference type="Pfam" id="PF00171"/>
    </source>
</evidence>
<dbReference type="Proteomes" id="UP000702544">
    <property type="component" value="Unassembled WGS sequence"/>
</dbReference>
<dbReference type="InterPro" id="IPR016162">
    <property type="entry name" value="Ald_DH_N"/>
</dbReference>
<dbReference type="Pfam" id="PF00171">
    <property type="entry name" value="Aldedh"/>
    <property type="match status" value="1"/>
</dbReference>
<proteinExistence type="inferred from homology"/>
<protein>
    <submittedName>
        <fullName evidence="4">Aldehyde dehydrogenase family protein</fullName>
    </submittedName>
</protein>
<dbReference type="GO" id="GO:0008911">
    <property type="term" value="F:lactaldehyde dehydrogenase (NAD+) activity"/>
    <property type="evidence" value="ECO:0007669"/>
    <property type="project" value="TreeGrafter"/>
</dbReference>
<comment type="caution">
    <text evidence="4">The sequence shown here is derived from an EMBL/GenBank/DDBJ whole genome shotgun (WGS) entry which is preliminary data.</text>
</comment>
<dbReference type="Gene3D" id="3.40.605.10">
    <property type="entry name" value="Aldehyde Dehydrogenase, Chain A, domain 1"/>
    <property type="match status" value="1"/>
</dbReference>
<evidence type="ECO:0000313" key="4">
    <source>
        <dbReference type="EMBL" id="NIR75907.1"/>
    </source>
</evidence>
<dbReference type="SUPFAM" id="SSF53720">
    <property type="entry name" value="ALDH-like"/>
    <property type="match status" value="1"/>
</dbReference>
<sequence>MVLKPPQQAPITSLKLAELCYEAGLPPKALSVLHSTPEVAEPLVQDDRFKLLSFTGSARVGWHLKSIAGKKKVVLELGGNAGAIVHSDADLEWAIERCTVGGYAFAGQVCISVQRILIHRPIYDGFCERLVAETEKLGVGDPMDDGTVIAPLIEEKHAARVIDWIEEAEADGATVLTGKKREGSVVWPTVLADTKPDMKVECEEIFGPVVTVRPYDDFAVAVKIVDDSVYGLQAGVFTHDIRLIHHAYTDLEVGGLIVNDYPTMRVDNFPYGGVKNSGLGREGVKYTLQDYTEPRALVMDLKH</sequence>
<dbReference type="InterPro" id="IPR015590">
    <property type="entry name" value="Aldehyde_DH_dom"/>
</dbReference>
<feature type="domain" description="Aldehyde dehydrogenase" evidence="3">
    <location>
        <begin position="1"/>
        <end position="295"/>
    </location>
</feature>
<keyword evidence="2" id="KW-0560">Oxidoreductase</keyword>
<organism evidence="4 5">
    <name type="scientific">Candidatus Kutchimonas denitrificans</name>
    <dbReference type="NCBI Taxonomy" id="3056748"/>
    <lineage>
        <taxon>Bacteria</taxon>
        <taxon>Pseudomonadati</taxon>
        <taxon>Gemmatimonadota</taxon>
        <taxon>Gemmatimonadia</taxon>
        <taxon>Candidatus Palauibacterales</taxon>
        <taxon>Candidatus Palauibacteraceae</taxon>
        <taxon>Candidatus Kutchimonas</taxon>
    </lineage>
</organism>